<organism evidence="1 2">
    <name type="scientific">Fusarium decemcellulare</name>
    <dbReference type="NCBI Taxonomy" id="57161"/>
    <lineage>
        <taxon>Eukaryota</taxon>
        <taxon>Fungi</taxon>
        <taxon>Dikarya</taxon>
        <taxon>Ascomycota</taxon>
        <taxon>Pezizomycotina</taxon>
        <taxon>Sordariomycetes</taxon>
        <taxon>Hypocreomycetidae</taxon>
        <taxon>Hypocreales</taxon>
        <taxon>Nectriaceae</taxon>
        <taxon>Fusarium</taxon>
        <taxon>Fusarium decemcellulare species complex</taxon>
    </lineage>
</organism>
<comment type="caution">
    <text evidence="1">The sequence shown here is derived from an EMBL/GenBank/DDBJ whole genome shotgun (WGS) entry which is preliminary data.</text>
</comment>
<keyword evidence="2" id="KW-1185">Reference proteome</keyword>
<dbReference type="EMBL" id="JANRMS010000074">
    <property type="protein sequence ID" value="KAJ3547593.1"/>
    <property type="molecule type" value="Genomic_DNA"/>
</dbReference>
<reference evidence="1" key="1">
    <citation type="submission" date="2022-08" db="EMBL/GenBank/DDBJ databases">
        <title>Genome Sequence of Fusarium decemcellulare.</title>
        <authorList>
            <person name="Buettner E."/>
        </authorList>
    </citation>
    <scope>NUCLEOTIDE SEQUENCE</scope>
    <source>
        <strain evidence="1">Babe19</strain>
    </source>
</reference>
<proteinExistence type="predicted"/>
<evidence type="ECO:0000313" key="1">
    <source>
        <dbReference type="EMBL" id="KAJ3547593.1"/>
    </source>
</evidence>
<dbReference type="Proteomes" id="UP001148629">
    <property type="component" value="Unassembled WGS sequence"/>
</dbReference>
<evidence type="ECO:0000313" key="2">
    <source>
        <dbReference type="Proteomes" id="UP001148629"/>
    </source>
</evidence>
<accession>A0ACC1SVV8</accession>
<protein>
    <submittedName>
        <fullName evidence="1">Uncharacterized protein</fullName>
    </submittedName>
</protein>
<name>A0ACC1SVV8_9HYPO</name>
<gene>
    <name evidence="1" type="ORF">NM208_g1439</name>
</gene>
<sequence length="1065" mass="120096">MAPKEGLSLVFIPHGGAEDRAISSRREQKKAKFIVWDPKAGTNRPVISNDDDGVVDGRPKEDDAPVAERRSLVKRGARHAQACHVPTGWISTWDPFDSFAAPQVTKDEQKMVHYAFTNTWSAFGESEDGKNRFAQTWMWRTMECPATLYAQALASSTHYLICCPKATDQKRIATMGLRWKGEAIKALRLMMKQYESCAPRSIPENVLVAIFVLAIHGGYDLSEQPDLNPLSPLATYRDMYIYGQMTIGVEHMNVLYHLIEERGGLGTVDQLTFGFVLPLLDLLHSARLGAVPRFPCYRQYEPLVQDGVWKPDDHANQLLQRLGDCFRPSKKDSILSVIELGKSFASVLEAMAELTAALDHYCRGGPGAPETLDVFANNCDWIGHTIISMRPYNKATEGHDTSSATALLEILRLCSLIYLDLVIIPSPPHTGIRYRHSAFMIPLITEVHQENVNADGPISNFLTWAALMGAISTRYTDAHNQYIDLLRHYAAKASWEVIEPELKRYLWFDYVFDHVAKEIWSSPSPFRASSTEPPSARIINVMIDFEAASFLTGQQLLELTNIIRATARSKPEDERAQGRAEAAVRFFHRVDEFPDLDEDDEQELEPLTRNNVDSHDGNRLPPELLRLIVNHVMDFHFEARQRTLVALSCSSTTLRALAEPHLYTHPRDLDTIERQWRFLFTLAVEPHLASLVQSLRVLWLPSGENSELLVDIARACPNNTHLLIQRGQTFNDVGLILVDDVISMADLLEASPNLTSFWYTTFTEWRSADERHGNPTEEARVERRLEDDRFATAAQRLEKLTLHGQAQWLLRALSPHVAGNLKLLTLGQDMDIDSSPDIFYNLSRLSPALEELEVRARIPSPRDLVRACKTWGATLQDLRVWSVEEVTDWISEIMPFMKALKVLILGPGCYTSIKDLRAIAESPQPQRFTSITLNDLEVPSEAAGVPPDSPDAYDAETNEILVRLIDAHCKTLEVLDVNRASLVVGQKVLQSLGQARRLECLHVGLHSEVPISEFDRLLDACPNLNDVEQRLVWASERGKEWEERITAADREAKEELRRNPNGLGT</sequence>